<organism evidence="2 3">
    <name type="scientific">Micromonospora endophytica</name>
    <dbReference type="NCBI Taxonomy" id="515350"/>
    <lineage>
        <taxon>Bacteria</taxon>
        <taxon>Bacillati</taxon>
        <taxon>Actinomycetota</taxon>
        <taxon>Actinomycetes</taxon>
        <taxon>Micromonosporales</taxon>
        <taxon>Micromonosporaceae</taxon>
        <taxon>Micromonospora</taxon>
    </lineage>
</organism>
<proteinExistence type="predicted"/>
<evidence type="ECO:0000313" key="2">
    <source>
        <dbReference type="EMBL" id="PZF82319.1"/>
    </source>
</evidence>
<feature type="non-terminal residue" evidence="2">
    <location>
        <position position="1"/>
    </location>
</feature>
<keyword evidence="3" id="KW-1185">Reference proteome</keyword>
<evidence type="ECO:0000313" key="3">
    <source>
        <dbReference type="Proteomes" id="UP000248627"/>
    </source>
</evidence>
<protein>
    <submittedName>
        <fullName evidence="2">Uncharacterized protein</fullName>
    </submittedName>
</protein>
<accession>A0A2W2C2A7</accession>
<gene>
    <name evidence="2" type="ORF">C1I93_30675</name>
</gene>
<keyword evidence="1" id="KW-0812">Transmembrane</keyword>
<evidence type="ECO:0000256" key="1">
    <source>
        <dbReference type="SAM" id="Phobius"/>
    </source>
</evidence>
<feature type="transmembrane region" description="Helical" evidence="1">
    <location>
        <begin position="12"/>
        <end position="37"/>
    </location>
</feature>
<keyword evidence="1" id="KW-0472">Membrane</keyword>
<sequence>AHAAALVCGYGLLAAILLMPTTRFGYLLYPIAFLLWAPPLHIRRIRQPAGEDAPPGVDLKA</sequence>
<name>A0A2W2C2A7_9ACTN</name>
<dbReference type="Proteomes" id="UP000248627">
    <property type="component" value="Unassembled WGS sequence"/>
</dbReference>
<dbReference type="EMBL" id="POTX01000488">
    <property type="protein sequence ID" value="PZF82319.1"/>
    <property type="molecule type" value="Genomic_DNA"/>
</dbReference>
<comment type="caution">
    <text evidence="2">The sequence shown here is derived from an EMBL/GenBank/DDBJ whole genome shotgun (WGS) entry which is preliminary data.</text>
</comment>
<reference evidence="2 3" key="1">
    <citation type="submission" date="2018-01" db="EMBL/GenBank/DDBJ databases">
        <title>Draft genome sequence of Jishengella endophytica.</title>
        <authorList>
            <person name="Sahin N."/>
            <person name="Ay H."/>
            <person name="Saygin H."/>
        </authorList>
    </citation>
    <scope>NUCLEOTIDE SEQUENCE [LARGE SCALE GENOMIC DNA]</scope>
    <source>
        <strain evidence="2 3">DSM 45430</strain>
    </source>
</reference>
<dbReference type="AlphaFoldDB" id="A0A2W2C2A7"/>
<keyword evidence="1" id="KW-1133">Transmembrane helix</keyword>